<dbReference type="OrthoDB" id="3224221at2759"/>
<feature type="region of interest" description="Disordered" evidence="1">
    <location>
        <begin position="68"/>
        <end position="135"/>
    </location>
</feature>
<proteinExistence type="predicted"/>
<organism evidence="2 3">
    <name type="scientific">Hermanssonia centrifuga</name>
    <dbReference type="NCBI Taxonomy" id="98765"/>
    <lineage>
        <taxon>Eukaryota</taxon>
        <taxon>Fungi</taxon>
        <taxon>Dikarya</taxon>
        <taxon>Basidiomycota</taxon>
        <taxon>Agaricomycotina</taxon>
        <taxon>Agaricomycetes</taxon>
        <taxon>Polyporales</taxon>
        <taxon>Meruliaceae</taxon>
        <taxon>Hermanssonia</taxon>
    </lineage>
</organism>
<dbReference type="AlphaFoldDB" id="A0A2R6NT71"/>
<dbReference type="Proteomes" id="UP000186601">
    <property type="component" value="Unassembled WGS sequence"/>
</dbReference>
<sequence length="392" mass="44745">MDEHRQAGQQPAHELPQTVDESMEPQLAAGQIPVPQPPEGHVPPGYIHASVLNTLINALNGFMQNARQRDEVSATRGPAATSESATRRRRTATRTRPRRVDAEDDESSADDESDEPPSKRLSSLTKHRSALRTQLSVPTRREVRAFDPDGLAPAATIAEFRPDFEGTPRSAWNRSVTDVFVLDFLECNLYVCNDYVKIDAAYLSHFRSLQKQYRRQKMTDVERTALKKQHNRDSRKYLLFQRRLYIATKYAETRVHAPMIQALGVNGMSSDESDHENDHQQYRIIVKRWRHPEVTPWLRVFDKLYHRYRLSGGDMQTLQGGFPHLRVESNISSDSHPVSRLPRNAYSSQWLSSLNRLALQDLAPHADYDFKHCTEVVALTLSREGNPGPSIF</sequence>
<comment type="caution">
    <text evidence="2">The sequence shown here is derived from an EMBL/GenBank/DDBJ whole genome shotgun (WGS) entry which is preliminary data.</text>
</comment>
<protein>
    <submittedName>
        <fullName evidence="2">Uncharacterized protein</fullName>
    </submittedName>
</protein>
<gene>
    <name evidence="2" type="ORF">PHLCEN_2v8871</name>
</gene>
<dbReference type="EMBL" id="MLYV02000876">
    <property type="protein sequence ID" value="PSR75809.1"/>
    <property type="molecule type" value="Genomic_DNA"/>
</dbReference>
<accession>A0A2R6NT71</accession>
<reference evidence="2 3" key="1">
    <citation type="submission" date="2018-02" db="EMBL/GenBank/DDBJ databases">
        <title>Genome sequence of the basidiomycete white-rot fungus Phlebia centrifuga.</title>
        <authorList>
            <person name="Granchi Z."/>
            <person name="Peng M."/>
            <person name="de Vries R.P."/>
            <person name="Hilden K."/>
            <person name="Makela M.R."/>
            <person name="Grigoriev I."/>
            <person name="Riley R."/>
        </authorList>
    </citation>
    <scope>NUCLEOTIDE SEQUENCE [LARGE SCALE GENOMIC DNA]</scope>
    <source>
        <strain evidence="2 3">FBCC195</strain>
    </source>
</reference>
<dbReference type="STRING" id="98765.A0A2R6NT71"/>
<feature type="compositionally biased region" description="Basic residues" evidence="1">
    <location>
        <begin position="87"/>
        <end position="97"/>
    </location>
</feature>
<evidence type="ECO:0000256" key="1">
    <source>
        <dbReference type="SAM" id="MobiDB-lite"/>
    </source>
</evidence>
<evidence type="ECO:0000313" key="3">
    <source>
        <dbReference type="Proteomes" id="UP000186601"/>
    </source>
</evidence>
<evidence type="ECO:0000313" key="2">
    <source>
        <dbReference type="EMBL" id="PSR75809.1"/>
    </source>
</evidence>
<feature type="region of interest" description="Disordered" evidence="1">
    <location>
        <begin position="1"/>
        <end position="45"/>
    </location>
</feature>
<keyword evidence="3" id="KW-1185">Reference proteome</keyword>
<name>A0A2R6NT71_9APHY</name>
<feature type="compositionally biased region" description="Acidic residues" evidence="1">
    <location>
        <begin position="102"/>
        <end position="115"/>
    </location>
</feature>